<keyword evidence="5" id="KW-1185">Reference proteome</keyword>
<comment type="similarity">
    <text evidence="1">Belongs to the heat shock protein 70 family.</text>
</comment>
<dbReference type="GO" id="GO:0005524">
    <property type="term" value="F:ATP binding"/>
    <property type="evidence" value="ECO:0007669"/>
    <property type="project" value="UniProtKB-KW"/>
</dbReference>
<dbReference type="PROSITE" id="PS00297">
    <property type="entry name" value="HSP70_1"/>
    <property type="match status" value="1"/>
</dbReference>
<keyword evidence="3" id="KW-0067">ATP-binding</keyword>
<dbReference type="SUPFAM" id="SSF53067">
    <property type="entry name" value="Actin-like ATPase domain"/>
    <property type="match status" value="1"/>
</dbReference>
<dbReference type="AlphaFoldDB" id="A0A9R0YU27"/>
<evidence type="ECO:0008006" key="6">
    <source>
        <dbReference type="Google" id="ProtNLM"/>
    </source>
</evidence>
<dbReference type="OMA" id="MECDEGP"/>
<dbReference type="InterPro" id="IPR018181">
    <property type="entry name" value="Heat_shock_70_CS"/>
</dbReference>
<keyword evidence="2" id="KW-0547">Nucleotide-binding</keyword>
<reference evidence="4 5" key="1">
    <citation type="submission" date="2017-09" db="EMBL/GenBank/DDBJ databases">
        <authorList>
            <consortium name="International Durum Wheat Genome Sequencing Consortium (IDWGSC)"/>
            <person name="Milanesi L."/>
        </authorList>
    </citation>
    <scope>NUCLEOTIDE SEQUENCE [LARGE SCALE GENOMIC DNA]</scope>
    <source>
        <strain evidence="5">cv. Svevo</strain>
    </source>
</reference>
<organism evidence="4 5">
    <name type="scientific">Triticum turgidum subsp. durum</name>
    <name type="common">Durum wheat</name>
    <name type="synonym">Triticum durum</name>
    <dbReference type="NCBI Taxonomy" id="4567"/>
    <lineage>
        <taxon>Eukaryota</taxon>
        <taxon>Viridiplantae</taxon>
        <taxon>Streptophyta</taxon>
        <taxon>Embryophyta</taxon>
        <taxon>Tracheophyta</taxon>
        <taxon>Spermatophyta</taxon>
        <taxon>Magnoliopsida</taxon>
        <taxon>Liliopsida</taxon>
        <taxon>Poales</taxon>
        <taxon>Poaceae</taxon>
        <taxon>BOP clade</taxon>
        <taxon>Pooideae</taxon>
        <taxon>Triticodae</taxon>
        <taxon>Triticeae</taxon>
        <taxon>Triticinae</taxon>
        <taxon>Triticum</taxon>
    </lineage>
</organism>
<dbReference type="PRINTS" id="PR00301">
    <property type="entry name" value="HEATSHOCK70"/>
</dbReference>
<proteinExistence type="inferred from homology"/>
<gene>
    <name evidence="4" type="ORF">TRITD_6Bv1G199960</name>
</gene>
<dbReference type="EMBL" id="LT934122">
    <property type="protein sequence ID" value="VAI61727.1"/>
    <property type="molecule type" value="Genomic_DNA"/>
</dbReference>
<name>A0A9R0YU27_TRITD</name>
<dbReference type="FunFam" id="3.30.420.40:FF:000028">
    <property type="entry name" value="heat shock 70 kDa protein-like"/>
    <property type="match status" value="1"/>
</dbReference>
<dbReference type="Proteomes" id="UP000324705">
    <property type="component" value="Chromosome 6B"/>
</dbReference>
<dbReference type="InterPro" id="IPR013126">
    <property type="entry name" value="Hsp_70_fam"/>
</dbReference>
<dbReference type="InterPro" id="IPR043129">
    <property type="entry name" value="ATPase_NBD"/>
</dbReference>
<evidence type="ECO:0000313" key="4">
    <source>
        <dbReference type="EMBL" id="VAI61727.1"/>
    </source>
</evidence>
<evidence type="ECO:0000313" key="5">
    <source>
        <dbReference type="Proteomes" id="UP000324705"/>
    </source>
</evidence>
<protein>
    <recommendedName>
        <fullName evidence="6">Heat shock protein 70</fullName>
    </recommendedName>
</protein>
<evidence type="ECO:0000256" key="3">
    <source>
        <dbReference type="ARBA" id="ARBA00022840"/>
    </source>
</evidence>
<evidence type="ECO:0000256" key="1">
    <source>
        <dbReference type="ARBA" id="ARBA00007381"/>
    </source>
</evidence>
<sequence length="85" mass="9264">MGGMECDEGPAIGIDLGTTYSCVAVWRQSHNRVEIIPNDQGNLTMPSCVGFTEAWRLIGDAAMNQAAMNPVNTVFGKDRTTDIFR</sequence>
<evidence type="ECO:0000256" key="2">
    <source>
        <dbReference type="ARBA" id="ARBA00022741"/>
    </source>
</evidence>
<dbReference type="Pfam" id="PF00012">
    <property type="entry name" value="HSP70"/>
    <property type="match status" value="1"/>
</dbReference>
<dbReference type="Gramene" id="TRITD6Bv1G199960.1">
    <property type="protein sequence ID" value="TRITD6Bv1G199960.1"/>
    <property type="gene ID" value="TRITD6Bv1G199960"/>
</dbReference>
<dbReference type="GO" id="GO:0140662">
    <property type="term" value="F:ATP-dependent protein folding chaperone"/>
    <property type="evidence" value="ECO:0007669"/>
    <property type="project" value="InterPro"/>
</dbReference>
<dbReference type="Gene3D" id="3.30.420.40">
    <property type="match status" value="1"/>
</dbReference>
<accession>A0A9R0YU27</accession>
<dbReference type="PANTHER" id="PTHR19375">
    <property type="entry name" value="HEAT SHOCK PROTEIN 70KDA"/>
    <property type="match status" value="1"/>
</dbReference>